<comment type="catalytic activity">
    <reaction evidence="1">
        <text>ATP + protein L-histidine = ADP + protein N-phospho-L-histidine.</text>
        <dbReference type="EC" id="2.7.13.3"/>
    </reaction>
</comment>
<dbReference type="AlphaFoldDB" id="A0A0J6YQG8"/>
<dbReference type="InterPro" id="IPR036890">
    <property type="entry name" value="HATPase_C_sf"/>
</dbReference>
<dbReference type="EMBL" id="JYNU01000019">
    <property type="protein sequence ID" value="KMO74851.1"/>
    <property type="molecule type" value="Genomic_DNA"/>
</dbReference>
<dbReference type="GO" id="GO:0005886">
    <property type="term" value="C:plasma membrane"/>
    <property type="evidence" value="ECO:0007669"/>
    <property type="project" value="UniProtKB-SubCell"/>
</dbReference>
<dbReference type="SMART" id="SM00304">
    <property type="entry name" value="HAMP"/>
    <property type="match status" value="1"/>
</dbReference>
<dbReference type="Pfam" id="PF00512">
    <property type="entry name" value="HisKA"/>
    <property type="match status" value="1"/>
</dbReference>
<organism evidence="15 16">
    <name type="scientific">Mycolicibacterium obuense</name>
    <dbReference type="NCBI Taxonomy" id="1807"/>
    <lineage>
        <taxon>Bacteria</taxon>
        <taxon>Bacillati</taxon>
        <taxon>Actinomycetota</taxon>
        <taxon>Actinomycetes</taxon>
        <taxon>Mycobacteriales</taxon>
        <taxon>Mycobacteriaceae</taxon>
        <taxon>Mycolicibacterium</taxon>
    </lineage>
</organism>
<evidence type="ECO:0000256" key="3">
    <source>
        <dbReference type="ARBA" id="ARBA00012438"/>
    </source>
</evidence>
<dbReference type="EC" id="2.7.13.3" evidence="3"/>
<dbReference type="InterPro" id="IPR036097">
    <property type="entry name" value="HisK_dim/P_sf"/>
</dbReference>
<dbReference type="RefSeq" id="WP_048423970.1">
    <property type="nucleotide sequence ID" value="NZ_JYNU01000019.1"/>
</dbReference>
<evidence type="ECO:0000256" key="10">
    <source>
        <dbReference type="ARBA" id="ARBA00023136"/>
    </source>
</evidence>
<accession>A0A0J6YQG8</accession>
<dbReference type="InterPro" id="IPR050428">
    <property type="entry name" value="TCS_sensor_his_kinase"/>
</dbReference>
<dbReference type="Pfam" id="PF02518">
    <property type="entry name" value="HATPase_c"/>
    <property type="match status" value="1"/>
</dbReference>
<evidence type="ECO:0000256" key="8">
    <source>
        <dbReference type="ARBA" id="ARBA00022989"/>
    </source>
</evidence>
<evidence type="ECO:0000313" key="15">
    <source>
        <dbReference type="EMBL" id="KMO74851.1"/>
    </source>
</evidence>
<keyword evidence="7 15" id="KW-0418">Kinase</keyword>
<keyword evidence="8 12" id="KW-1133">Transmembrane helix</keyword>
<dbReference type="SMART" id="SM00388">
    <property type="entry name" value="HisKA"/>
    <property type="match status" value="1"/>
</dbReference>
<dbReference type="CDD" id="cd00082">
    <property type="entry name" value="HisKA"/>
    <property type="match status" value="1"/>
</dbReference>
<evidence type="ECO:0000256" key="12">
    <source>
        <dbReference type="SAM" id="Phobius"/>
    </source>
</evidence>
<dbReference type="Proteomes" id="UP000036313">
    <property type="component" value="Unassembled WGS sequence"/>
</dbReference>
<evidence type="ECO:0000259" key="14">
    <source>
        <dbReference type="PROSITE" id="PS50885"/>
    </source>
</evidence>
<dbReference type="PROSITE" id="PS50885">
    <property type="entry name" value="HAMP"/>
    <property type="match status" value="1"/>
</dbReference>
<evidence type="ECO:0000313" key="16">
    <source>
        <dbReference type="Proteomes" id="UP000036313"/>
    </source>
</evidence>
<evidence type="ECO:0000256" key="2">
    <source>
        <dbReference type="ARBA" id="ARBA00004236"/>
    </source>
</evidence>
<feature type="transmembrane region" description="Helical" evidence="12">
    <location>
        <begin position="164"/>
        <end position="185"/>
    </location>
</feature>
<dbReference type="SUPFAM" id="SSF55874">
    <property type="entry name" value="ATPase domain of HSP90 chaperone/DNA topoisomerase II/histidine kinase"/>
    <property type="match status" value="1"/>
</dbReference>
<dbReference type="Gene3D" id="6.10.340.10">
    <property type="match status" value="1"/>
</dbReference>
<dbReference type="Gene3D" id="1.10.287.130">
    <property type="match status" value="1"/>
</dbReference>
<feature type="domain" description="Histidine kinase" evidence="13">
    <location>
        <begin position="261"/>
        <end position="477"/>
    </location>
</feature>
<evidence type="ECO:0000256" key="1">
    <source>
        <dbReference type="ARBA" id="ARBA00000085"/>
    </source>
</evidence>
<dbReference type="InterPro" id="IPR003594">
    <property type="entry name" value="HATPase_dom"/>
</dbReference>
<evidence type="ECO:0000256" key="11">
    <source>
        <dbReference type="SAM" id="MobiDB-lite"/>
    </source>
</evidence>
<keyword evidence="4" id="KW-0597">Phosphoprotein</keyword>
<evidence type="ECO:0000256" key="4">
    <source>
        <dbReference type="ARBA" id="ARBA00022553"/>
    </source>
</evidence>
<dbReference type="CDD" id="cd06225">
    <property type="entry name" value="HAMP"/>
    <property type="match status" value="1"/>
</dbReference>
<keyword evidence="6 12" id="KW-0812">Transmembrane</keyword>
<evidence type="ECO:0000256" key="7">
    <source>
        <dbReference type="ARBA" id="ARBA00022777"/>
    </source>
</evidence>
<dbReference type="PANTHER" id="PTHR45436:SF5">
    <property type="entry name" value="SENSOR HISTIDINE KINASE TRCS"/>
    <property type="match status" value="1"/>
</dbReference>
<comment type="caution">
    <text evidence="15">The sequence shown here is derived from an EMBL/GenBank/DDBJ whole genome shotgun (WGS) entry which is preliminary data.</text>
</comment>
<dbReference type="SUPFAM" id="SSF47384">
    <property type="entry name" value="Homodimeric domain of signal transducing histidine kinase"/>
    <property type="match status" value="1"/>
</dbReference>
<evidence type="ECO:0000256" key="6">
    <source>
        <dbReference type="ARBA" id="ARBA00022692"/>
    </source>
</evidence>
<protein>
    <recommendedName>
        <fullName evidence="3">histidine kinase</fullName>
        <ecNumber evidence="3">2.7.13.3</ecNumber>
    </recommendedName>
</protein>
<dbReference type="InterPro" id="IPR003660">
    <property type="entry name" value="HAMP_dom"/>
</dbReference>
<dbReference type="InterPro" id="IPR003661">
    <property type="entry name" value="HisK_dim/P_dom"/>
</dbReference>
<keyword evidence="9" id="KW-0902">Two-component regulatory system</keyword>
<feature type="compositionally biased region" description="Basic and acidic residues" evidence="11">
    <location>
        <begin position="112"/>
        <end position="124"/>
    </location>
</feature>
<name>A0A0J6YQG8_9MYCO</name>
<evidence type="ECO:0000259" key="13">
    <source>
        <dbReference type="PROSITE" id="PS50109"/>
    </source>
</evidence>
<dbReference type="PRINTS" id="PR00344">
    <property type="entry name" value="BCTRLSENSOR"/>
</dbReference>
<proteinExistence type="predicted"/>
<gene>
    <name evidence="15" type="primary">tcrY_3</name>
    <name evidence="15" type="ORF">MOBUDSM44075_03381</name>
</gene>
<feature type="region of interest" description="Disordered" evidence="11">
    <location>
        <begin position="86"/>
        <end position="133"/>
    </location>
</feature>
<dbReference type="PROSITE" id="PS50109">
    <property type="entry name" value="HIS_KIN"/>
    <property type="match status" value="1"/>
</dbReference>
<dbReference type="PANTHER" id="PTHR45436">
    <property type="entry name" value="SENSOR HISTIDINE KINASE YKOH"/>
    <property type="match status" value="1"/>
</dbReference>
<keyword evidence="5 15" id="KW-0808">Transferase</keyword>
<keyword evidence="10 12" id="KW-0472">Membrane</keyword>
<evidence type="ECO:0000256" key="9">
    <source>
        <dbReference type="ARBA" id="ARBA00023012"/>
    </source>
</evidence>
<dbReference type="SMART" id="SM00387">
    <property type="entry name" value="HATPase_c"/>
    <property type="match status" value="1"/>
</dbReference>
<dbReference type="InterPro" id="IPR004358">
    <property type="entry name" value="Sig_transdc_His_kin-like_C"/>
</dbReference>
<dbReference type="SUPFAM" id="SSF158472">
    <property type="entry name" value="HAMP domain-like"/>
    <property type="match status" value="1"/>
</dbReference>
<dbReference type="CDD" id="cd00075">
    <property type="entry name" value="HATPase"/>
    <property type="match status" value="1"/>
</dbReference>
<dbReference type="InterPro" id="IPR005467">
    <property type="entry name" value="His_kinase_dom"/>
</dbReference>
<evidence type="ECO:0000256" key="5">
    <source>
        <dbReference type="ARBA" id="ARBA00022679"/>
    </source>
</evidence>
<sequence length="477" mass="50440">MTATPSLQRRVVIAVLVFLAVLLVVLGVVIDVLIGAQARRDLNNRLQAGVTRVDALARAGVPPSQWAVEVDGGGIRAAVFTADGERYGDPVIDPDTAVGEDLPPPPPPGPPGRDRGPGPPDGRRPPPPPDATATVIDHRLPDGSRLVLVADTTATSALLRQLRILMVVAGIAVLLVTAFGVTLIARATMLPLTRLTQVAESIAAGDRAKRVRPDRPDTELGRAAAAFDTMVDALQYSENRAHQSAQAAAQAEGATRRFLADAAHELRTPIAGIHAAADQLLSSAIQQDDPESARQRHRAELVLSEARRAGRLVADMLDLSRIDAGSPLDLQTCDLVALADAERDRSAVLAPGLQIRRSGDAMLPVVADPLRIAQILANVVDNARRHTPAGGVIDIDVRADGARAVLTVTDTGPGVPDGQRERIFERLVRLDEARDRDRGGAGLGLPIARALALAHGGNLVNVAHRHGARFVLTLPRR</sequence>
<feature type="compositionally biased region" description="Pro residues" evidence="11">
    <location>
        <begin position="102"/>
        <end position="111"/>
    </location>
</feature>
<dbReference type="Pfam" id="PF00672">
    <property type="entry name" value="HAMP"/>
    <property type="match status" value="1"/>
</dbReference>
<dbReference type="GO" id="GO:0000155">
    <property type="term" value="F:phosphorelay sensor kinase activity"/>
    <property type="evidence" value="ECO:0007669"/>
    <property type="project" value="InterPro"/>
</dbReference>
<dbReference type="Gene3D" id="3.30.565.10">
    <property type="entry name" value="Histidine kinase-like ATPase, C-terminal domain"/>
    <property type="match status" value="1"/>
</dbReference>
<dbReference type="PATRIC" id="fig|1807.14.peg.3403"/>
<comment type="subcellular location">
    <subcellularLocation>
        <location evidence="2">Cell membrane</location>
    </subcellularLocation>
</comment>
<feature type="transmembrane region" description="Helical" evidence="12">
    <location>
        <begin position="12"/>
        <end position="36"/>
    </location>
</feature>
<reference evidence="15 16" key="1">
    <citation type="journal article" date="2015" name="Genome Biol. Evol.">
        <title>Characterization of Three Mycobacterium spp. with Potential Use in Bioremediation by Genome Sequencing and Comparative Genomics.</title>
        <authorList>
            <person name="Das S."/>
            <person name="Pettersson B.M."/>
            <person name="Behra P.R."/>
            <person name="Ramesh M."/>
            <person name="Dasgupta S."/>
            <person name="Bhattacharya A."/>
            <person name="Kirsebom L.A."/>
        </authorList>
    </citation>
    <scope>NUCLEOTIDE SEQUENCE [LARGE SCALE GENOMIC DNA]</scope>
    <source>
        <strain evidence="15 16">DSM 44075</strain>
    </source>
</reference>
<feature type="domain" description="HAMP" evidence="14">
    <location>
        <begin position="186"/>
        <end position="239"/>
    </location>
</feature>